<dbReference type="EMBL" id="JAVRJZ010000017">
    <property type="protein sequence ID" value="KAK2710296.1"/>
    <property type="molecule type" value="Genomic_DNA"/>
</dbReference>
<keyword evidence="2" id="KW-1185">Reference proteome</keyword>
<dbReference type="AlphaFoldDB" id="A0AA88HR34"/>
<dbReference type="Proteomes" id="UP001187531">
    <property type="component" value="Unassembled WGS sequence"/>
</dbReference>
<proteinExistence type="predicted"/>
<evidence type="ECO:0000313" key="2">
    <source>
        <dbReference type="Proteomes" id="UP001187531"/>
    </source>
</evidence>
<gene>
    <name evidence="1" type="ORF">QYM36_013818</name>
</gene>
<comment type="caution">
    <text evidence="1">The sequence shown here is derived from an EMBL/GenBank/DDBJ whole genome shotgun (WGS) entry which is preliminary data.</text>
</comment>
<name>A0AA88HR34_ARTSF</name>
<sequence length="188" mass="22334">MDPLDPTDLLVWLPVSFVLPTLRRRRKDKKHHHKRYAEFADDSESRLTDLQRLFNPNLTDYFFDLNLGPLLSRVDGYYGLLGVEDEQCRYLIDCYAGNLGEDLSPISDLLLTLYRTSEEFERPSTFSRPLLRFFRHYWAFKKGSSRQSFDCKTEFNECNQDVNQFINWTALKFWQELSTLLSLQLQDE</sequence>
<reference evidence="1" key="1">
    <citation type="submission" date="2023-07" db="EMBL/GenBank/DDBJ databases">
        <title>Chromosome-level genome assembly of Artemia franciscana.</title>
        <authorList>
            <person name="Jo E."/>
        </authorList>
    </citation>
    <scope>NUCLEOTIDE SEQUENCE</scope>
    <source>
        <tissue evidence="1">Whole body</tissue>
    </source>
</reference>
<organism evidence="1 2">
    <name type="scientific">Artemia franciscana</name>
    <name type="common">Brine shrimp</name>
    <name type="synonym">Artemia sanfranciscana</name>
    <dbReference type="NCBI Taxonomy" id="6661"/>
    <lineage>
        <taxon>Eukaryota</taxon>
        <taxon>Metazoa</taxon>
        <taxon>Ecdysozoa</taxon>
        <taxon>Arthropoda</taxon>
        <taxon>Crustacea</taxon>
        <taxon>Branchiopoda</taxon>
        <taxon>Anostraca</taxon>
        <taxon>Artemiidae</taxon>
        <taxon>Artemia</taxon>
    </lineage>
</organism>
<protein>
    <submittedName>
        <fullName evidence="1">Uncharacterized protein</fullName>
    </submittedName>
</protein>
<evidence type="ECO:0000313" key="1">
    <source>
        <dbReference type="EMBL" id="KAK2710296.1"/>
    </source>
</evidence>
<accession>A0AA88HR34</accession>